<name>C5F1V5_9HELI</name>
<evidence type="ECO:0000313" key="2">
    <source>
        <dbReference type="Proteomes" id="UP000003953"/>
    </source>
</evidence>
<sequence length="191" mass="22078">MNPDLQDKEKCEGLGVLYFTWRDIVEFAHENNGDLHWYDILFMTSMSNKLNYARNMPYDWKQSLKGARGFILVSMEGIPYWADAVGQIPYAIDVYRAFYRQYGNVQKARNGTIKLGYLFADGTPMNADNSNSYDNAMILRGINWAEKRYYKPTISDCFDEISIKNCGYKTLKVTDYPISNLSKDSNGKDIF</sequence>
<dbReference type="AlphaFoldDB" id="C5F1V5"/>
<evidence type="ECO:0000313" key="1">
    <source>
        <dbReference type="EMBL" id="EEQ64249.1"/>
    </source>
</evidence>
<accession>C5F1V5</accession>
<dbReference type="Proteomes" id="UP000003953">
    <property type="component" value="Unassembled WGS sequence"/>
</dbReference>
<dbReference type="EMBL" id="DS990446">
    <property type="protein sequence ID" value="EEQ64249.1"/>
    <property type="molecule type" value="Genomic_DNA"/>
</dbReference>
<dbReference type="HOGENOM" id="CLU_1419740_0_0_7"/>
<proteinExistence type="predicted"/>
<gene>
    <name evidence="1" type="ORF">HPMG_01706</name>
</gene>
<reference evidence="2" key="1">
    <citation type="journal article" date="2014" name="Genome Announc.">
        <title>Draft genome sequences of six enterohepatic helicobacter species isolated from humans and one from rhesus macaques.</title>
        <authorList>
            <person name="Shen Z."/>
            <person name="Sheh A."/>
            <person name="Young S.K."/>
            <person name="Abouelliel A."/>
            <person name="Ward D.V."/>
            <person name="Earl A.M."/>
            <person name="Fox J.G."/>
        </authorList>
    </citation>
    <scope>NUCLEOTIDE SEQUENCE [LARGE SCALE GENOMIC DNA]</scope>
    <source>
        <strain evidence="2">MIT 98-5489</strain>
    </source>
</reference>
<protein>
    <submittedName>
        <fullName evidence="1">Uncharacterized protein</fullName>
    </submittedName>
</protein>
<keyword evidence="2" id="KW-1185">Reference proteome</keyword>
<organism evidence="1 2">
    <name type="scientific">Helicobacter pullorum MIT 98-5489</name>
    <dbReference type="NCBI Taxonomy" id="537972"/>
    <lineage>
        <taxon>Bacteria</taxon>
        <taxon>Pseudomonadati</taxon>
        <taxon>Campylobacterota</taxon>
        <taxon>Epsilonproteobacteria</taxon>
        <taxon>Campylobacterales</taxon>
        <taxon>Helicobacteraceae</taxon>
        <taxon>Helicobacter</taxon>
    </lineage>
</organism>